<dbReference type="AlphaFoldDB" id="A0AAN8WYQ8"/>
<evidence type="ECO:0000256" key="1">
    <source>
        <dbReference type="SAM" id="Coils"/>
    </source>
</evidence>
<evidence type="ECO:0000313" key="3">
    <source>
        <dbReference type="Proteomes" id="UP001381693"/>
    </source>
</evidence>
<keyword evidence="1" id="KW-0175">Coiled coil</keyword>
<name>A0AAN8WYQ8_HALRR</name>
<protein>
    <submittedName>
        <fullName evidence="2">Uncharacterized protein</fullName>
    </submittedName>
</protein>
<feature type="coiled-coil region" evidence="1">
    <location>
        <begin position="11"/>
        <end position="38"/>
    </location>
</feature>
<dbReference type="Proteomes" id="UP001381693">
    <property type="component" value="Unassembled WGS sequence"/>
</dbReference>
<reference evidence="2 3" key="1">
    <citation type="submission" date="2023-11" db="EMBL/GenBank/DDBJ databases">
        <title>Halocaridina rubra genome assembly.</title>
        <authorList>
            <person name="Smith C."/>
        </authorList>
    </citation>
    <scope>NUCLEOTIDE SEQUENCE [LARGE SCALE GENOMIC DNA]</scope>
    <source>
        <strain evidence="2">EP-1</strain>
        <tissue evidence="2">Whole</tissue>
    </source>
</reference>
<dbReference type="EMBL" id="JAXCGZ010013295">
    <property type="protein sequence ID" value="KAK7072941.1"/>
    <property type="molecule type" value="Genomic_DNA"/>
</dbReference>
<keyword evidence="3" id="KW-1185">Reference proteome</keyword>
<organism evidence="2 3">
    <name type="scientific">Halocaridina rubra</name>
    <name type="common">Hawaiian red shrimp</name>
    <dbReference type="NCBI Taxonomy" id="373956"/>
    <lineage>
        <taxon>Eukaryota</taxon>
        <taxon>Metazoa</taxon>
        <taxon>Ecdysozoa</taxon>
        <taxon>Arthropoda</taxon>
        <taxon>Crustacea</taxon>
        <taxon>Multicrustacea</taxon>
        <taxon>Malacostraca</taxon>
        <taxon>Eumalacostraca</taxon>
        <taxon>Eucarida</taxon>
        <taxon>Decapoda</taxon>
        <taxon>Pleocyemata</taxon>
        <taxon>Caridea</taxon>
        <taxon>Atyoidea</taxon>
        <taxon>Atyidae</taxon>
        <taxon>Halocaridina</taxon>
    </lineage>
</organism>
<comment type="caution">
    <text evidence="2">The sequence shown here is derived from an EMBL/GenBank/DDBJ whole genome shotgun (WGS) entry which is preliminary data.</text>
</comment>
<evidence type="ECO:0000313" key="2">
    <source>
        <dbReference type="EMBL" id="KAK7072941.1"/>
    </source>
</evidence>
<gene>
    <name evidence="2" type="ORF">SK128_002633</name>
</gene>
<proteinExistence type="predicted"/>
<accession>A0AAN8WYQ8</accession>
<sequence>MDQEWLQCNSREKYERYMERNEETKRKVEEEKRLANVRWGQNFSRSYEENKKFWKEVKRVWKGGSKMEETVQDVAG</sequence>